<dbReference type="PANTHER" id="PTHR14527">
    <property type="entry name" value="PROTEIN MIS12 HOMOLOG"/>
    <property type="match status" value="1"/>
</dbReference>
<dbReference type="GO" id="GO:0051301">
    <property type="term" value="P:cell division"/>
    <property type="evidence" value="ECO:0007669"/>
    <property type="project" value="UniProtKB-KW"/>
</dbReference>
<evidence type="ECO:0000256" key="9">
    <source>
        <dbReference type="ARBA" id="ARBA00023328"/>
    </source>
</evidence>
<keyword evidence="9" id="KW-0137">Centromere</keyword>
<dbReference type="Proteomes" id="UP000094565">
    <property type="component" value="Chromosome 3"/>
</dbReference>
<evidence type="ECO:0000256" key="2">
    <source>
        <dbReference type="ARBA" id="ARBA00008643"/>
    </source>
</evidence>
<keyword evidence="11" id="KW-1185">Reference proteome</keyword>
<dbReference type="InterPro" id="IPR008685">
    <property type="entry name" value="Centromere_Mis12"/>
</dbReference>
<dbReference type="Pfam" id="PF05859">
    <property type="entry name" value="Mis12"/>
    <property type="match status" value="1"/>
</dbReference>
<keyword evidence="6" id="KW-0995">Kinetochore</keyword>
<dbReference type="GO" id="GO:0051382">
    <property type="term" value="P:kinetochore assembly"/>
    <property type="evidence" value="ECO:0007669"/>
    <property type="project" value="TreeGrafter"/>
</dbReference>
<evidence type="ECO:0000256" key="6">
    <source>
        <dbReference type="ARBA" id="ARBA00022838"/>
    </source>
</evidence>
<evidence type="ECO:0000256" key="4">
    <source>
        <dbReference type="ARBA" id="ARBA00022618"/>
    </source>
</evidence>
<keyword evidence="3" id="KW-0158">Chromosome</keyword>
<evidence type="ECO:0000313" key="10">
    <source>
        <dbReference type="EMBL" id="ANZ76671.1"/>
    </source>
</evidence>
<dbReference type="AlphaFoldDB" id="A0A1B2JFL5"/>
<proteinExistence type="inferred from homology"/>
<dbReference type="GO" id="GO:0000070">
    <property type="term" value="P:mitotic sister chromatid segregation"/>
    <property type="evidence" value="ECO:0007669"/>
    <property type="project" value="TreeGrafter"/>
</dbReference>
<evidence type="ECO:0000313" key="11">
    <source>
        <dbReference type="Proteomes" id="UP000094565"/>
    </source>
</evidence>
<comment type="similarity">
    <text evidence="2">Belongs to the mis12 family.</text>
</comment>
<dbReference type="GO" id="GO:0000444">
    <property type="term" value="C:MIS12/MIND type complex"/>
    <property type="evidence" value="ECO:0007669"/>
    <property type="project" value="TreeGrafter"/>
</dbReference>
<evidence type="ECO:0000256" key="7">
    <source>
        <dbReference type="ARBA" id="ARBA00023054"/>
    </source>
</evidence>
<reference evidence="10 11" key="1">
    <citation type="submission" date="2016-02" db="EMBL/GenBank/DDBJ databases">
        <title>Comparative genomic and transcriptomic foundation for Pichia pastoris.</title>
        <authorList>
            <person name="Love K.R."/>
            <person name="Shah K.A."/>
            <person name="Whittaker C.A."/>
            <person name="Wu J."/>
            <person name="Bartlett M.C."/>
            <person name="Ma D."/>
            <person name="Leeson R.L."/>
            <person name="Priest M."/>
            <person name="Young S.K."/>
            <person name="Love J.C."/>
        </authorList>
    </citation>
    <scope>NUCLEOTIDE SEQUENCE [LARGE SCALE GENOMIC DNA]</scope>
    <source>
        <strain evidence="10 11">ATCC 28485</strain>
    </source>
</reference>
<evidence type="ECO:0000256" key="8">
    <source>
        <dbReference type="ARBA" id="ARBA00023306"/>
    </source>
</evidence>
<accession>A0A1B2JFL5</accession>
<keyword evidence="7" id="KW-0175">Coiled coil</keyword>
<dbReference type="GO" id="GO:0005634">
    <property type="term" value="C:nucleus"/>
    <property type="evidence" value="ECO:0007669"/>
    <property type="project" value="InterPro"/>
</dbReference>
<sequence length="274" mass="31737">MSIIETNSILTEHFDYPPISIIDDIINAVNDIMYKCTAAVDKYLNTHFEDYKDEIEMGTGKLETLLESYIDKNFDIFELYTVRNILNIPDDLLKEHWIKLSHHEGLNNTVLRTIGEETEALDKEILHLKKQIAIQLKVQKFLKDQTSALRRTLKILTSYRSCLDYLTTNYQNDDKLSKKIISSLKKLSPIEETLFYLVQQTNNLYQSVTQLKSAILPKETVPSERDKFNDTKAAHLLDVLNLRPSTLIEEPSEKELERLKEIIASVSASDIDWE</sequence>
<dbReference type="EMBL" id="CP014586">
    <property type="protein sequence ID" value="ANZ76671.1"/>
    <property type="molecule type" value="Genomic_DNA"/>
</dbReference>
<dbReference type="PANTHER" id="PTHR14527:SF2">
    <property type="entry name" value="PROTEIN MIS12 HOMOLOG"/>
    <property type="match status" value="1"/>
</dbReference>
<keyword evidence="5" id="KW-0498">Mitosis</keyword>
<keyword evidence="4" id="KW-0132">Cell division</keyword>
<organism evidence="10 11">
    <name type="scientific">Komagataella pastoris</name>
    <name type="common">Yeast</name>
    <name type="synonym">Pichia pastoris</name>
    <dbReference type="NCBI Taxonomy" id="4922"/>
    <lineage>
        <taxon>Eukaryota</taxon>
        <taxon>Fungi</taxon>
        <taxon>Dikarya</taxon>
        <taxon>Ascomycota</taxon>
        <taxon>Saccharomycotina</taxon>
        <taxon>Pichiomycetes</taxon>
        <taxon>Pichiales</taxon>
        <taxon>Pichiaceae</taxon>
        <taxon>Komagataella</taxon>
    </lineage>
</organism>
<evidence type="ECO:0000256" key="1">
    <source>
        <dbReference type="ARBA" id="ARBA00004629"/>
    </source>
</evidence>
<comment type="subcellular location">
    <subcellularLocation>
        <location evidence="1">Chromosome</location>
        <location evidence="1">Centromere</location>
        <location evidence="1">Kinetochore</location>
    </subcellularLocation>
</comment>
<name>A0A1B2JFL5_PICPA</name>
<evidence type="ECO:0000256" key="5">
    <source>
        <dbReference type="ARBA" id="ARBA00022776"/>
    </source>
</evidence>
<protein>
    <submittedName>
        <fullName evidence="10">BA75_03836T0</fullName>
    </submittedName>
</protein>
<evidence type="ECO:0000256" key="3">
    <source>
        <dbReference type="ARBA" id="ARBA00022454"/>
    </source>
</evidence>
<keyword evidence="8" id="KW-0131">Cell cycle</keyword>
<gene>
    <name evidence="10" type="primary">MTW1</name>
    <name evidence="10" type="ORF">ATY40_BA7503836</name>
</gene>
<dbReference type="OrthoDB" id="1884855at2759"/>